<accession>A0ABR7HRI1</accession>
<keyword evidence="1" id="KW-0472">Membrane</keyword>
<dbReference type="RefSeq" id="WP_186963161.1">
    <property type="nucleotide sequence ID" value="NZ_JACOPR010000002.1"/>
</dbReference>
<dbReference type="Pfam" id="PF05437">
    <property type="entry name" value="AzlD"/>
    <property type="match status" value="1"/>
</dbReference>
<keyword evidence="1" id="KW-0812">Transmembrane</keyword>
<evidence type="ECO:0000313" key="2">
    <source>
        <dbReference type="EMBL" id="MBC5730100.1"/>
    </source>
</evidence>
<dbReference type="Proteomes" id="UP000660021">
    <property type="component" value="Unassembled WGS sequence"/>
</dbReference>
<organism evidence="2 3">
    <name type="scientific">Pseudoflavonifractor hominis</name>
    <dbReference type="NCBI Taxonomy" id="2763059"/>
    <lineage>
        <taxon>Bacteria</taxon>
        <taxon>Bacillati</taxon>
        <taxon>Bacillota</taxon>
        <taxon>Clostridia</taxon>
        <taxon>Eubacteriales</taxon>
        <taxon>Oscillospiraceae</taxon>
        <taxon>Pseudoflavonifractor</taxon>
    </lineage>
</organism>
<keyword evidence="1" id="KW-1133">Transmembrane helix</keyword>
<sequence length="122" mass="13366">MLTPIQAVAAIAVMAVVTFLTRALPFLLFDRGDHPPKLVLYLGRVLPPAIIAMLIIYCLKGPLLALRDGFPHLLPLQAAGEWLPAFLSVLVVALLHLWKRNTLLSIFGGTVLYMVLVQAVFP</sequence>
<gene>
    <name evidence="2" type="ORF">H8S34_04540</name>
</gene>
<protein>
    <submittedName>
        <fullName evidence="2">AzlD domain-containing protein</fullName>
    </submittedName>
</protein>
<comment type="caution">
    <text evidence="2">The sequence shown here is derived from an EMBL/GenBank/DDBJ whole genome shotgun (WGS) entry which is preliminary data.</text>
</comment>
<dbReference type="InterPro" id="IPR008407">
    <property type="entry name" value="Brnchd-chn_aa_trnsp_AzlD"/>
</dbReference>
<feature type="transmembrane region" description="Helical" evidence="1">
    <location>
        <begin position="41"/>
        <end position="59"/>
    </location>
</feature>
<name>A0ABR7HRI1_9FIRM</name>
<keyword evidence="3" id="KW-1185">Reference proteome</keyword>
<evidence type="ECO:0000313" key="3">
    <source>
        <dbReference type="Proteomes" id="UP000660021"/>
    </source>
</evidence>
<evidence type="ECO:0000256" key="1">
    <source>
        <dbReference type="SAM" id="Phobius"/>
    </source>
</evidence>
<feature type="transmembrane region" description="Helical" evidence="1">
    <location>
        <begin position="6"/>
        <end position="29"/>
    </location>
</feature>
<feature type="transmembrane region" description="Helical" evidence="1">
    <location>
        <begin position="103"/>
        <end position="121"/>
    </location>
</feature>
<dbReference type="PIRSF" id="PIRSF003203">
    <property type="entry name" value="AzlD"/>
    <property type="match status" value="1"/>
</dbReference>
<reference evidence="2 3" key="1">
    <citation type="submission" date="2020-08" db="EMBL/GenBank/DDBJ databases">
        <title>Genome public.</title>
        <authorList>
            <person name="Liu C."/>
            <person name="Sun Q."/>
        </authorList>
    </citation>
    <scope>NUCLEOTIDE SEQUENCE [LARGE SCALE GENOMIC DNA]</scope>
    <source>
        <strain evidence="2 3">New-38</strain>
    </source>
</reference>
<dbReference type="EMBL" id="JACOPR010000002">
    <property type="protein sequence ID" value="MBC5730100.1"/>
    <property type="molecule type" value="Genomic_DNA"/>
</dbReference>
<proteinExistence type="predicted"/>
<feature type="transmembrane region" description="Helical" evidence="1">
    <location>
        <begin position="79"/>
        <end position="98"/>
    </location>
</feature>